<dbReference type="AlphaFoldDB" id="A0A382NYL4"/>
<feature type="non-terminal residue" evidence="1">
    <location>
        <position position="30"/>
    </location>
</feature>
<feature type="non-terminal residue" evidence="1">
    <location>
        <position position="1"/>
    </location>
</feature>
<proteinExistence type="predicted"/>
<organism evidence="1">
    <name type="scientific">marine metagenome</name>
    <dbReference type="NCBI Taxonomy" id="408172"/>
    <lineage>
        <taxon>unclassified sequences</taxon>
        <taxon>metagenomes</taxon>
        <taxon>ecological metagenomes</taxon>
    </lineage>
</organism>
<gene>
    <name evidence="1" type="ORF">METZ01_LOCUS317656</name>
</gene>
<evidence type="ECO:0000313" key="1">
    <source>
        <dbReference type="EMBL" id="SVC64802.1"/>
    </source>
</evidence>
<reference evidence="1" key="1">
    <citation type="submission" date="2018-05" db="EMBL/GenBank/DDBJ databases">
        <authorList>
            <person name="Lanie J.A."/>
            <person name="Ng W.-L."/>
            <person name="Kazmierczak K.M."/>
            <person name="Andrzejewski T.M."/>
            <person name="Davidsen T.M."/>
            <person name="Wayne K.J."/>
            <person name="Tettelin H."/>
            <person name="Glass J.I."/>
            <person name="Rusch D."/>
            <person name="Podicherti R."/>
            <person name="Tsui H.-C.T."/>
            <person name="Winkler M.E."/>
        </authorList>
    </citation>
    <scope>NUCLEOTIDE SEQUENCE</scope>
</reference>
<sequence length="30" mass="3069">VLAPDLIIGGKVFDSLTVQKALQLAKACGV</sequence>
<name>A0A382NYL4_9ZZZZ</name>
<protein>
    <submittedName>
        <fullName evidence="1">Uncharacterized protein</fullName>
    </submittedName>
</protein>
<accession>A0A382NYL4</accession>
<dbReference type="EMBL" id="UINC01102860">
    <property type="protein sequence ID" value="SVC64802.1"/>
    <property type="molecule type" value="Genomic_DNA"/>
</dbReference>